<keyword evidence="3" id="KW-0482">Metalloprotease</keyword>
<keyword evidence="4" id="KW-1185">Reference proteome</keyword>
<dbReference type="InterPro" id="IPR042150">
    <property type="entry name" value="MmRce1-like"/>
</dbReference>
<evidence type="ECO:0000313" key="4">
    <source>
        <dbReference type="Proteomes" id="UP001611383"/>
    </source>
</evidence>
<keyword evidence="1" id="KW-0812">Transmembrane</keyword>
<name>A0ABY9WN21_9BACT</name>
<proteinExistence type="predicted"/>
<feature type="transmembrane region" description="Helical" evidence="1">
    <location>
        <begin position="66"/>
        <end position="85"/>
    </location>
</feature>
<feature type="transmembrane region" description="Helical" evidence="1">
    <location>
        <begin position="120"/>
        <end position="143"/>
    </location>
</feature>
<organism evidence="3 4">
    <name type="scientific">Archangium minus</name>
    <dbReference type="NCBI Taxonomy" id="83450"/>
    <lineage>
        <taxon>Bacteria</taxon>
        <taxon>Pseudomonadati</taxon>
        <taxon>Myxococcota</taxon>
        <taxon>Myxococcia</taxon>
        <taxon>Myxococcales</taxon>
        <taxon>Cystobacterineae</taxon>
        <taxon>Archangiaceae</taxon>
        <taxon>Archangium</taxon>
    </lineage>
</organism>
<reference evidence="3 4" key="1">
    <citation type="submission" date="2019-08" db="EMBL/GenBank/DDBJ databases">
        <title>Archangium and Cystobacter genomes.</title>
        <authorList>
            <person name="Chen I.-C.K."/>
            <person name="Wielgoss S."/>
        </authorList>
    </citation>
    <scope>NUCLEOTIDE SEQUENCE [LARGE SCALE GENOMIC DNA]</scope>
    <source>
        <strain evidence="3 4">Cbm 6</strain>
    </source>
</reference>
<evidence type="ECO:0000313" key="3">
    <source>
        <dbReference type="EMBL" id="WNG45212.1"/>
    </source>
</evidence>
<protein>
    <submittedName>
        <fullName evidence="3">CPBP family intramembrane metalloprotease</fullName>
    </submittedName>
</protein>
<feature type="transmembrane region" description="Helical" evidence="1">
    <location>
        <begin position="291"/>
        <end position="312"/>
    </location>
</feature>
<sequence>MDSRKDTLWFICITLLVSWFIGWLWLLDEVRLIFLLRVLMCVPAVVAMICAWVFRRETPRAMGLQFPGWGYWALGLLLPLGYAAVEVTLAYVVRFVSGRPDFITFQPESLKGPFELRGLVVVPAMLGLLVAGSLTWLLVAVAYSRGWPDRVRARLPKDWRVVPHFFNLSLWVPTFYLGGLPGELGEEMGWRGYLVRRWMDRPAVAAAITMPVWAAFHLPVIFSSTQRGHVLQNISFLASIAVASVVFAALYMASRSVWPCALFHLSWNIFNPMLLGDVYSGHPGLFGGEVWIFNGEGVFGLVLNGLLSVWFFRRWMRAPVTQPLPGV</sequence>
<feature type="transmembrane region" description="Helical" evidence="1">
    <location>
        <begin position="32"/>
        <end position="54"/>
    </location>
</feature>
<keyword evidence="3" id="KW-0645">Protease</keyword>
<gene>
    <name evidence="3" type="ORF">F0U60_14670</name>
</gene>
<dbReference type="PANTHER" id="PTHR35797:SF1">
    <property type="entry name" value="PROTEASE"/>
    <property type="match status" value="1"/>
</dbReference>
<keyword evidence="1" id="KW-1133">Transmembrane helix</keyword>
<feature type="transmembrane region" description="Helical" evidence="1">
    <location>
        <begin position="7"/>
        <end position="26"/>
    </location>
</feature>
<feature type="domain" description="CAAX prenyl protease 2/Lysostaphin resistance protein A-like" evidence="2">
    <location>
        <begin position="172"/>
        <end position="270"/>
    </location>
</feature>
<keyword evidence="3" id="KW-0378">Hydrolase</keyword>
<feature type="transmembrane region" description="Helical" evidence="1">
    <location>
        <begin position="234"/>
        <end position="253"/>
    </location>
</feature>
<accession>A0ABY9WN21</accession>
<feature type="transmembrane region" description="Helical" evidence="1">
    <location>
        <begin position="202"/>
        <end position="222"/>
    </location>
</feature>
<dbReference type="Proteomes" id="UP001611383">
    <property type="component" value="Chromosome"/>
</dbReference>
<evidence type="ECO:0000256" key="1">
    <source>
        <dbReference type="SAM" id="Phobius"/>
    </source>
</evidence>
<dbReference type="EMBL" id="CP043494">
    <property type="protein sequence ID" value="WNG45212.1"/>
    <property type="molecule type" value="Genomic_DNA"/>
</dbReference>
<feature type="transmembrane region" description="Helical" evidence="1">
    <location>
        <begin position="164"/>
        <end position="182"/>
    </location>
</feature>
<dbReference type="RefSeq" id="WP_395819547.1">
    <property type="nucleotide sequence ID" value="NZ_CP043494.1"/>
</dbReference>
<keyword evidence="1" id="KW-0472">Membrane</keyword>
<dbReference type="InterPro" id="IPR003675">
    <property type="entry name" value="Rce1/LyrA-like_dom"/>
</dbReference>
<evidence type="ECO:0000259" key="2">
    <source>
        <dbReference type="Pfam" id="PF02517"/>
    </source>
</evidence>
<dbReference type="Pfam" id="PF02517">
    <property type="entry name" value="Rce1-like"/>
    <property type="match status" value="1"/>
</dbReference>
<dbReference type="GO" id="GO:0008237">
    <property type="term" value="F:metallopeptidase activity"/>
    <property type="evidence" value="ECO:0007669"/>
    <property type="project" value="UniProtKB-KW"/>
</dbReference>
<dbReference type="PANTHER" id="PTHR35797">
    <property type="entry name" value="PROTEASE-RELATED"/>
    <property type="match status" value="1"/>
</dbReference>